<gene>
    <name evidence="3" type="ORF">AA0535_0518</name>
</gene>
<reference evidence="3" key="1">
    <citation type="submission" date="2013-04" db="EMBL/GenBank/DDBJ databases">
        <title>The genome sequencing project of 58 acetic acid bacteria.</title>
        <authorList>
            <person name="Okamoto-Kainuma A."/>
            <person name="Ishikawa M."/>
            <person name="Umino S."/>
            <person name="Koizumi Y."/>
            <person name="Shiwa Y."/>
            <person name="Yoshikawa H."/>
            <person name="Matsutani M."/>
            <person name="Matsushita K."/>
        </authorList>
    </citation>
    <scope>NUCLEOTIDE SEQUENCE</scope>
    <source>
        <strain evidence="3">NRIC 0535</strain>
    </source>
</reference>
<dbReference type="SUPFAM" id="SSF53335">
    <property type="entry name" value="S-adenosyl-L-methionine-dependent methyltransferases"/>
    <property type="match status" value="1"/>
</dbReference>
<dbReference type="PANTHER" id="PTHR43861">
    <property type="entry name" value="TRANS-ACONITATE 2-METHYLTRANSFERASE-RELATED"/>
    <property type="match status" value="1"/>
</dbReference>
<feature type="domain" description="Methyltransferase" evidence="2">
    <location>
        <begin position="88"/>
        <end position="181"/>
    </location>
</feature>
<dbReference type="InterPro" id="IPR041698">
    <property type="entry name" value="Methyltransf_25"/>
</dbReference>
<keyword evidence="1" id="KW-0808">Transferase</keyword>
<name>A0ABQ0PY71_9PROT</name>
<dbReference type="RefSeq" id="WP_264814355.1">
    <property type="nucleotide sequence ID" value="NZ_BAPV01000004.1"/>
</dbReference>
<comment type="caution">
    <text evidence="3">The sequence shown here is derived from an EMBL/GenBank/DDBJ whole genome shotgun (WGS) entry which is preliminary data.</text>
</comment>
<dbReference type="EMBL" id="BAPV01000004">
    <property type="protein sequence ID" value="GBQ84519.1"/>
    <property type="molecule type" value="Genomic_DNA"/>
</dbReference>
<proteinExistence type="predicted"/>
<dbReference type="Proteomes" id="UP001062776">
    <property type="component" value="Unassembled WGS sequence"/>
</dbReference>
<dbReference type="Pfam" id="PF13649">
    <property type="entry name" value="Methyltransf_25"/>
    <property type="match status" value="1"/>
</dbReference>
<organism evidence="3 4">
    <name type="scientific">Asaia krungthepensis NRIC 0535</name>
    <dbReference type="NCBI Taxonomy" id="1307925"/>
    <lineage>
        <taxon>Bacteria</taxon>
        <taxon>Pseudomonadati</taxon>
        <taxon>Pseudomonadota</taxon>
        <taxon>Alphaproteobacteria</taxon>
        <taxon>Acetobacterales</taxon>
        <taxon>Acetobacteraceae</taxon>
        <taxon>Asaia</taxon>
    </lineage>
</organism>
<dbReference type="Gene3D" id="3.40.50.150">
    <property type="entry name" value="Vaccinia Virus protein VP39"/>
    <property type="match status" value="1"/>
</dbReference>
<evidence type="ECO:0000259" key="2">
    <source>
        <dbReference type="Pfam" id="PF13649"/>
    </source>
</evidence>
<accession>A0ABQ0PY71</accession>
<protein>
    <recommendedName>
        <fullName evidence="2">Methyltransferase domain-containing protein</fullName>
    </recommendedName>
</protein>
<sequence length="294" mass="33662">MSAPMDASDLHMRFRHCGDEDWLKILVASLKMPEIDRVRMPGFPAPDVQREIHGHADEVSLHEAYMFFRETKAYCGYAGAPLRAETRVLDFGCGWGRILRLFMKDIRPENLFGIDSTSRFLMEARRCNPAVSFLAGGTTPPTPVRDGYFNLIVAFSVFSHLDEYLAGLWMSEFYRLLAPGGMVVVTTQSRRFIDFCAEQRLRRASGIRLEHAWHEVCADSFTDEARAYARYDAGRFLHAAPVKRPHPGAHYGEALIPRAYFTQKWGDHFRLIEFLDDPTRVPQVFVVLQKVEGR</sequence>
<evidence type="ECO:0000313" key="4">
    <source>
        <dbReference type="Proteomes" id="UP001062776"/>
    </source>
</evidence>
<evidence type="ECO:0000313" key="3">
    <source>
        <dbReference type="EMBL" id="GBQ84519.1"/>
    </source>
</evidence>
<dbReference type="CDD" id="cd02440">
    <property type="entry name" value="AdoMet_MTases"/>
    <property type="match status" value="1"/>
</dbReference>
<evidence type="ECO:0000256" key="1">
    <source>
        <dbReference type="ARBA" id="ARBA00022679"/>
    </source>
</evidence>
<dbReference type="InterPro" id="IPR029063">
    <property type="entry name" value="SAM-dependent_MTases_sf"/>
</dbReference>
<keyword evidence="4" id="KW-1185">Reference proteome</keyword>